<dbReference type="SUPFAM" id="SSF46689">
    <property type="entry name" value="Homeodomain-like"/>
    <property type="match status" value="1"/>
</dbReference>
<feature type="domain" description="HTH tetR-type" evidence="5">
    <location>
        <begin position="20"/>
        <end position="80"/>
    </location>
</feature>
<protein>
    <submittedName>
        <fullName evidence="6">Transcriptional regulator</fullName>
    </submittedName>
</protein>
<dbReference type="EMBL" id="LWBS01000231">
    <property type="protein sequence ID" value="OAP93908.1"/>
    <property type="molecule type" value="Genomic_DNA"/>
</dbReference>
<gene>
    <name evidence="6" type="ORF">A4U53_22720</name>
</gene>
<dbReference type="PRINTS" id="PR00455">
    <property type="entry name" value="HTHTETR"/>
</dbReference>
<evidence type="ECO:0000256" key="2">
    <source>
        <dbReference type="ARBA" id="ARBA00023125"/>
    </source>
</evidence>
<dbReference type="GO" id="GO:0003677">
    <property type="term" value="F:DNA binding"/>
    <property type="evidence" value="ECO:0007669"/>
    <property type="project" value="UniProtKB-UniRule"/>
</dbReference>
<dbReference type="eggNOG" id="COG1309">
    <property type="taxonomic scope" value="Bacteria"/>
</dbReference>
<evidence type="ECO:0000256" key="1">
    <source>
        <dbReference type="ARBA" id="ARBA00023015"/>
    </source>
</evidence>
<reference evidence="6" key="1">
    <citation type="submission" date="2016-04" db="EMBL/GenBank/DDBJ databases">
        <title>Fast-growing isolate from the root nodules of Vavilovia formosa.</title>
        <authorList>
            <person name="Kimeklis A."/>
            <person name="Safronova V."/>
            <person name="Belimov A."/>
            <person name="Andronov E."/>
        </authorList>
    </citation>
    <scope>NUCLEOTIDE SEQUENCE [LARGE SCALE GENOMIC DNA]</scope>
    <source>
        <strain evidence="6">Vaf-46</strain>
    </source>
</reference>
<sequence length="218" mass="23961">MPTSSVLEFVDVEGQPLNVLAPRERILKTASDLFYRFSIHSVGIDRIIAESGVAKMTFYKHFPSKADLIATYLRYKTDTWFQMLATSTERAGLSPLERVLAIFDALEEPFRAPSFRGCPFVKGLAEFGPEANSPEVQATIGAYFRGLHEFVASLIEPLALSQPERAVIQILSLFQGAMVIAQSTRDPAIVDANRDAARVLLEDGLISSSEPGVREVVG</sequence>
<evidence type="ECO:0000256" key="3">
    <source>
        <dbReference type="ARBA" id="ARBA00023163"/>
    </source>
</evidence>
<comment type="caution">
    <text evidence="6">The sequence shown here is derived from an EMBL/GenBank/DDBJ whole genome shotgun (WGS) entry which is preliminary data.</text>
</comment>
<keyword evidence="3" id="KW-0804">Transcription</keyword>
<feature type="DNA-binding region" description="H-T-H motif" evidence="4">
    <location>
        <begin position="43"/>
        <end position="62"/>
    </location>
</feature>
<dbReference type="InterPro" id="IPR036271">
    <property type="entry name" value="Tet_transcr_reg_TetR-rel_C_sf"/>
</dbReference>
<accession>A0A179BQ84</accession>
<dbReference type="AlphaFoldDB" id="A0A179BQ84"/>
<dbReference type="PROSITE" id="PS50977">
    <property type="entry name" value="HTH_TETR_2"/>
    <property type="match status" value="1"/>
</dbReference>
<organism evidence="6">
    <name type="scientific">Rhizobium leguminosarum</name>
    <dbReference type="NCBI Taxonomy" id="384"/>
    <lineage>
        <taxon>Bacteria</taxon>
        <taxon>Pseudomonadati</taxon>
        <taxon>Pseudomonadota</taxon>
        <taxon>Alphaproteobacteria</taxon>
        <taxon>Hyphomicrobiales</taxon>
        <taxon>Rhizobiaceae</taxon>
        <taxon>Rhizobium/Agrobacterium group</taxon>
        <taxon>Rhizobium</taxon>
    </lineage>
</organism>
<evidence type="ECO:0000259" key="5">
    <source>
        <dbReference type="PROSITE" id="PS50977"/>
    </source>
</evidence>
<dbReference type="Gene3D" id="1.10.357.10">
    <property type="entry name" value="Tetracycline Repressor, domain 2"/>
    <property type="match status" value="1"/>
</dbReference>
<name>A0A179BQ84_RHILE</name>
<dbReference type="PANTHER" id="PTHR47506">
    <property type="entry name" value="TRANSCRIPTIONAL REGULATORY PROTEIN"/>
    <property type="match status" value="1"/>
</dbReference>
<evidence type="ECO:0000313" key="6">
    <source>
        <dbReference type="EMBL" id="OAP93908.1"/>
    </source>
</evidence>
<dbReference type="SUPFAM" id="SSF48498">
    <property type="entry name" value="Tetracyclin repressor-like, C-terminal domain"/>
    <property type="match status" value="1"/>
</dbReference>
<dbReference type="InterPro" id="IPR001647">
    <property type="entry name" value="HTH_TetR"/>
</dbReference>
<proteinExistence type="predicted"/>
<evidence type="ECO:0000256" key="4">
    <source>
        <dbReference type="PROSITE-ProRule" id="PRU00335"/>
    </source>
</evidence>
<dbReference type="InterPro" id="IPR009057">
    <property type="entry name" value="Homeodomain-like_sf"/>
</dbReference>
<dbReference type="PANTHER" id="PTHR47506:SF1">
    <property type="entry name" value="HTH-TYPE TRANSCRIPTIONAL REGULATOR YJDC"/>
    <property type="match status" value="1"/>
</dbReference>
<dbReference type="Pfam" id="PF00440">
    <property type="entry name" value="TetR_N"/>
    <property type="match status" value="1"/>
</dbReference>
<keyword evidence="1" id="KW-0805">Transcription regulation</keyword>
<keyword evidence="2 4" id="KW-0238">DNA-binding</keyword>